<organism evidence="5 6">
    <name type="scientific">Sphingobacterium humi</name>
    <dbReference type="NCBI Taxonomy" id="1796905"/>
    <lineage>
        <taxon>Bacteria</taxon>
        <taxon>Pseudomonadati</taxon>
        <taxon>Bacteroidota</taxon>
        <taxon>Sphingobacteriia</taxon>
        <taxon>Sphingobacteriales</taxon>
        <taxon>Sphingobacteriaceae</taxon>
        <taxon>Sphingobacterium</taxon>
    </lineage>
</organism>
<keyword evidence="6" id="KW-1185">Reference proteome</keyword>
<dbReference type="SUPFAM" id="SSF46689">
    <property type="entry name" value="Homeodomain-like"/>
    <property type="match status" value="1"/>
</dbReference>
<evidence type="ECO:0000259" key="4">
    <source>
        <dbReference type="PROSITE" id="PS01124"/>
    </source>
</evidence>
<evidence type="ECO:0000313" key="6">
    <source>
        <dbReference type="Proteomes" id="UP000435036"/>
    </source>
</evidence>
<dbReference type="SUPFAM" id="SSF55008">
    <property type="entry name" value="HMA, heavy metal-associated domain"/>
    <property type="match status" value="1"/>
</dbReference>
<gene>
    <name evidence="5" type="ORF">GQF63_05905</name>
</gene>
<dbReference type="PROSITE" id="PS01124">
    <property type="entry name" value="HTH_ARAC_FAMILY_2"/>
    <property type="match status" value="1"/>
</dbReference>
<dbReference type="Gene3D" id="3.30.70.100">
    <property type="match status" value="1"/>
</dbReference>
<dbReference type="Gene3D" id="1.10.10.60">
    <property type="entry name" value="Homeodomain-like"/>
    <property type="match status" value="1"/>
</dbReference>
<protein>
    <submittedName>
        <fullName evidence="5">Helix-turn-helix domain-containing protein</fullName>
    </submittedName>
</protein>
<dbReference type="Pfam" id="PF12833">
    <property type="entry name" value="HTH_18"/>
    <property type="match status" value="1"/>
</dbReference>
<dbReference type="SMART" id="SM00342">
    <property type="entry name" value="HTH_ARAC"/>
    <property type="match status" value="1"/>
</dbReference>
<keyword evidence="3" id="KW-0804">Transcription</keyword>
<dbReference type="InterPro" id="IPR009057">
    <property type="entry name" value="Homeodomain-like_sf"/>
</dbReference>
<dbReference type="GO" id="GO:0046872">
    <property type="term" value="F:metal ion binding"/>
    <property type="evidence" value="ECO:0007669"/>
    <property type="project" value="InterPro"/>
</dbReference>
<dbReference type="GO" id="GO:0043565">
    <property type="term" value="F:sequence-specific DNA binding"/>
    <property type="evidence" value="ECO:0007669"/>
    <property type="project" value="InterPro"/>
</dbReference>
<name>A0A6N8KVR7_9SPHI</name>
<evidence type="ECO:0000313" key="5">
    <source>
        <dbReference type="EMBL" id="MVZ61550.1"/>
    </source>
</evidence>
<dbReference type="PANTHER" id="PTHR43280">
    <property type="entry name" value="ARAC-FAMILY TRANSCRIPTIONAL REGULATOR"/>
    <property type="match status" value="1"/>
</dbReference>
<dbReference type="GO" id="GO:0003700">
    <property type="term" value="F:DNA-binding transcription factor activity"/>
    <property type="evidence" value="ECO:0007669"/>
    <property type="project" value="InterPro"/>
</dbReference>
<dbReference type="InterPro" id="IPR018062">
    <property type="entry name" value="HTH_AraC-typ_CS"/>
</dbReference>
<sequence length="181" mass="21090">MASIRIKNMVCPRCVMAVEQILQRLDIAYQQVSIGLLETQAELDEQQTKALDQELQDIGFEILIDRKTQLVEDIKLALMDLLSREEENPLKTSQFLMDRFNLDYAYLSNMFSEVQGEPIEKYLIHLRVEKVKELLHYDLSLSEIAYKLQYSSTAHLSTQFKKLTGYSPSEYKKIIESKHPL</sequence>
<comment type="caution">
    <text evidence="5">The sequence shown here is derived from an EMBL/GenBank/DDBJ whole genome shotgun (WGS) entry which is preliminary data.</text>
</comment>
<evidence type="ECO:0000256" key="1">
    <source>
        <dbReference type="ARBA" id="ARBA00023015"/>
    </source>
</evidence>
<proteinExistence type="predicted"/>
<accession>A0A6N8KVR7</accession>
<keyword evidence="1" id="KW-0805">Transcription regulation</keyword>
<evidence type="ECO:0000256" key="3">
    <source>
        <dbReference type="ARBA" id="ARBA00023163"/>
    </source>
</evidence>
<dbReference type="InterPro" id="IPR036163">
    <property type="entry name" value="HMA_dom_sf"/>
</dbReference>
<keyword evidence="2" id="KW-0238">DNA-binding</keyword>
<dbReference type="PANTHER" id="PTHR43280:SF2">
    <property type="entry name" value="HTH-TYPE TRANSCRIPTIONAL REGULATOR EXSA"/>
    <property type="match status" value="1"/>
</dbReference>
<feature type="domain" description="HTH araC/xylS-type" evidence="4">
    <location>
        <begin position="76"/>
        <end position="174"/>
    </location>
</feature>
<dbReference type="Proteomes" id="UP000435036">
    <property type="component" value="Unassembled WGS sequence"/>
</dbReference>
<dbReference type="PROSITE" id="PS00041">
    <property type="entry name" value="HTH_ARAC_FAMILY_1"/>
    <property type="match status" value="1"/>
</dbReference>
<dbReference type="EMBL" id="WSQA01000003">
    <property type="protein sequence ID" value="MVZ61550.1"/>
    <property type="molecule type" value="Genomic_DNA"/>
</dbReference>
<dbReference type="OrthoDB" id="952277at2"/>
<reference evidence="5 6" key="1">
    <citation type="submission" date="2019-12" db="EMBL/GenBank/DDBJ databases">
        <authorList>
            <person name="Dong K."/>
        </authorList>
    </citation>
    <scope>NUCLEOTIDE SEQUENCE [LARGE SCALE GENOMIC DNA]</scope>
    <source>
        <strain evidence="5 6">JCM 31225</strain>
    </source>
</reference>
<evidence type="ECO:0000256" key="2">
    <source>
        <dbReference type="ARBA" id="ARBA00023125"/>
    </source>
</evidence>
<dbReference type="InterPro" id="IPR018060">
    <property type="entry name" value="HTH_AraC"/>
</dbReference>
<dbReference type="RefSeq" id="WP_160368253.1">
    <property type="nucleotide sequence ID" value="NZ_WSQA01000003.1"/>
</dbReference>
<dbReference type="AlphaFoldDB" id="A0A6N8KVR7"/>